<protein>
    <submittedName>
        <fullName evidence="1">Uncharacterized protein</fullName>
    </submittedName>
</protein>
<evidence type="ECO:0000313" key="2">
    <source>
        <dbReference type="Proteomes" id="UP000190037"/>
    </source>
</evidence>
<dbReference type="SUPFAM" id="SSF56059">
    <property type="entry name" value="Glutathione synthetase ATP-binding domain-like"/>
    <property type="match status" value="1"/>
</dbReference>
<name>A0A1T3NU58_9ACTN</name>
<comment type="caution">
    <text evidence="1">The sequence shown here is derived from an EMBL/GenBank/DDBJ whole genome shotgun (WGS) entry which is preliminary data.</text>
</comment>
<sequence>MRSPPMFAAENRPFLAELAAAHKPDELALARAASDRHLRDLGFLFPTLPTHFRMDRDTHDELHAATARLVSAHEKVMRHVCATLSPTELAETFHIPAAMAGHIDRARMGPGLALARADIIPTETGYAFCELNTFSGVGAGECHHSAKLYADLLGRPVAGGSPFLDLALHYVDRCNRLGLERLVVLDSVRHARRGYGRDQPLVDYLRLLAPDLDVAYLDETTYPARWLRPEQARKILVHRLITFGDTDDEGAFLRSVADSGATITSLFEAELGMHRRWFSLLCDPGLAHLLDADERETVRRYVPTTFDLDPDTLDDVLAARTEYVFKHSYSYGGDGVLIGAEHSAPALRARFVADGVGTWTAQRMVRAATLDLPTADGTTATHRFVLGVYAYGDRTNGALVRASAASTVVNASRGAVSWAFTD</sequence>
<proteinExistence type="predicted"/>
<keyword evidence="2" id="KW-1185">Reference proteome</keyword>
<reference evidence="1 2" key="1">
    <citation type="submission" date="2017-03" db="EMBL/GenBank/DDBJ databases">
        <title>Draft genome sequence of Streptomyces scabrisporus NF3, endophyte isolated from Amphipterygium adstringens.</title>
        <authorList>
            <person name="Vazquez M."/>
            <person name="Ceapa C.D."/>
            <person name="Rodriguez Luna D."/>
            <person name="Sanchez Esquivel S."/>
        </authorList>
    </citation>
    <scope>NUCLEOTIDE SEQUENCE [LARGE SCALE GENOMIC DNA]</scope>
    <source>
        <strain evidence="1 2">NF3</strain>
    </source>
</reference>
<gene>
    <name evidence="1" type="ORF">B4N89_05150</name>
</gene>
<dbReference type="Proteomes" id="UP000190037">
    <property type="component" value="Unassembled WGS sequence"/>
</dbReference>
<dbReference type="AlphaFoldDB" id="A0A1T3NU58"/>
<evidence type="ECO:0000313" key="1">
    <source>
        <dbReference type="EMBL" id="OPC80413.1"/>
    </source>
</evidence>
<dbReference type="STRING" id="159449.B4N89_05150"/>
<dbReference type="EMBL" id="MWQN01000001">
    <property type="protein sequence ID" value="OPC80413.1"/>
    <property type="molecule type" value="Genomic_DNA"/>
</dbReference>
<accession>A0A1T3NU58</accession>
<organism evidence="1 2">
    <name type="scientific">Embleya scabrispora</name>
    <dbReference type="NCBI Taxonomy" id="159449"/>
    <lineage>
        <taxon>Bacteria</taxon>
        <taxon>Bacillati</taxon>
        <taxon>Actinomycetota</taxon>
        <taxon>Actinomycetes</taxon>
        <taxon>Kitasatosporales</taxon>
        <taxon>Streptomycetaceae</taxon>
        <taxon>Embleya</taxon>
    </lineage>
</organism>